<dbReference type="Proteomes" id="UP001341281">
    <property type="component" value="Chromosome 08"/>
</dbReference>
<evidence type="ECO:0000313" key="3">
    <source>
        <dbReference type="Proteomes" id="UP001341281"/>
    </source>
</evidence>
<name>A0AAQ3X8G7_PASNO</name>
<keyword evidence="3" id="KW-1185">Reference proteome</keyword>
<feature type="region of interest" description="Disordered" evidence="1">
    <location>
        <begin position="1"/>
        <end position="112"/>
    </location>
</feature>
<proteinExistence type="predicted"/>
<evidence type="ECO:0000313" key="2">
    <source>
        <dbReference type="EMBL" id="WVZ89050.1"/>
    </source>
</evidence>
<dbReference type="AlphaFoldDB" id="A0AAQ3X8G7"/>
<organism evidence="2 3">
    <name type="scientific">Paspalum notatum var. saurae</name>
    <dbReference type="NCBI Taxonomy" id="547442"/>
    <lineage>
        <taxon>Eukaryota</taxon>
        <taxon>Viridiplantae</taxon>
        <taxon>Streptophyta</taxon>
        <taxon>Embryophyta</taxon>
        <taxon>Tracheophyta</taxon>
        <taxon>Spermatophyta</taxon>
        <taxon>Magnoliopsida</taxon>
        <taxon>Liliopsida</taxon>
        <taxon>Poales</taxon>
        <taxon>Poaceae</taxon>
        <taxon>PACMAD clade</taxon>
        <taxon>Panicoideae</taxon>
        <taxon>Andropogonodae</taxon>
        <taxon>Paspaleae</taxon>
        <taxon>Paspalinae</taxon>
        <taxon>Paspalum</taxon>
    </lineage>
</organism>
<feature type="compositionally biased region" description="Basic residues" evidence="1">
    <location>
        <begin position="1"/>
        <end position="13"/>
    </location>
</feature>
<feature type="compositionally biased region" description="Basic and acidic residues" evidence="1">
    <location>
        <begin position="52"/>
        <end position="65"/>
    </location>
</feature>
<protein>
    <submittedName>
        <fullName evidence="2">Uncharacterized protein</fullName>
    </submittedName>
</protein>
<reference evidence="2 3" key="1">
    <citation type="submission" date="2024-02" db="EMBL/GenBank/DDBJ databases">
        <title>High-quality chromosome-scale genome assembly of Pensacola bahiagrass (Paspalum notatum Flugge var. saurae).</title>
        <authorList>
            <person name="Vega J.M."/>
            <person name="Podio M."/>
            <person name="Orjuela J."/>
            <person name="Siena L.A."/>
            <person name="Pessino S.C."/>
            <person name="Combes M.C."/>
            <person name="Mariac C."/>
            <person name="Albertini E."/>
            <person name="Pupilli F."/>
            <person name="Ortiz J.P.A."/>
            <person name="Leblanc O."/>
        </authorList>
    </citation>
    <scope>NUCLEOTIDE SEQUENCE [LARGE SCALE GENOMIC DNA]</scope>
    <source>
        <strain evidence="2">R1</strain>
        <tissue evidence="2">Leaf</tissue>
    </source>
</reference>
<dbReference type="EMBL" id="CP144752">
    <property type="protein sequence ID" value="WVZ89050.1"/>
    <property type="molecule type" value="Genomic_DNA"/>
</dbReference>
<gene>
    <name evidence="2" type="ORF">U9M48_035509</name>
</gene>
<feature type="compositionally biased region" description="Low complexity" evidence="1">
    <location>
        <begin position="81"/>
        <end position="105"/>
    </location>
</feature>
<evidence type="ECO:0000256" key="1">
    <source>
        <dbReference type="SAM" id="MobiDB-lite"/>
    </source>
</evidence>
<accession>A0AAQ3X8G7</accession>
<sequence length="112" mass="11984">MARRRRHGIRRPRQLAVATRNPQAKAALTPLPRAEDKPTRFGVAGGAAVPRAVEDRPRVVEDRPPRGGVSAAENAVGGGARAPRGAWPMRRAAGARPSAWAWAPGGRERENS</sequence>